<dbReference type="HOGENOM" id="CLU_1282355_0_0_6"/>
<evidence type="ECO:0000259" key="5">
    <source>
        <dbReference type="Pfam" id="PF04542"/>
    </source>
</evidence>
<dbReference type="PANTHER" id="PTHR43133:SF8">
    <property type="entry name" value="RNA POLYMERASE SIGMA FACTOR HI_1459-RELATED"/>
    <property type="match status" value="1"/>
</dbReference>
<dbReference type="OrthoDB" id="1524900at2"/>
<accession>C5BRX2</accession>
<dbReference type="InterPro" id="IPR039425">
    <property type="entry name" value="RNA_pol_sigma-70-like"/>
</dbReference>
<evidence type="ECO:0000256" key="4">
    <source>
        <dbReference type="ARBA" id="ARBA00023163"/>
    </source>
</evidence>
<protein>
    <submittedName>
        <fullName evidence="6">Transcriptional regulator</fullName>
    </submittedName>
</protein>
<dbReference type="PANTHER" id="PTHR43133">
    <property type="entry name" value="RNA POLYMERASE ECF-TYPE SIGMA FACTO"/>
    <property type="match status" value="1"/>
</dbReference>
<evidence type="ECO:0000256" key="2">
    <source>
        <dbReference type="ARBA" id="ARBA00023082"/>
    </source>
</evidence>
<dbReference type="KEGG" id="ttu:TERTU_1289"/>
<evidence type="ECO:0000313" key="7">
    <source>
        <dbReference type="Proteomes" id="UP000009080"/>
    </source>
</evidence>
<dbReference type="Proteomes" id="UP000009080">
    <property type="component" value="Chromosome"/>
</dbReference>
<reference evidence="6 7" key="1">
    <citation type="journal article" date="2009" name="PLoS ONE">
        <title>The complete genome of Teredinibacter turnerae T7901: an intracellular endosymbiont of marine wood-boring bivalves (shipworms).</title>
        <authorList>
            <person name="Yang J.C."/>
            <person name="Madupu R."/>
            <person name="Durkin A.S."/>
            <person name="Ekborg N.A."/>
            <person name="Pedamallu C.S."/>
            <person name="Hostetler J.B."/>
            <person name="Radune D."/>
            <person name="Toms B.S."/>
            <person name="Henrissat B."/>
            <person name="Coutinho P.M."/>
            <person name="Schwarz S."/>
            <person name="Field L."/>
            <person name="Trindade-Silva A.E."/>
            <person name="Soares C.A.G."/>
            <person name="Elshahawi S."/>
            <person name="Hanora A."/>
            <person name="Schmidt E.W."/>
            <person name="Haygood M.G."/>
            <person name="Posfai J."/>
            <person name="Benner J."/>
            <person name="Madinger C."/>
            <person name="Nove J."/>
            <person name="Anton B."/>
            <person name="Chaudhary K."/>
            <person name="Foster J."/>
            <person name="Holman A."/>
            <person name="Kumar S."/>
            <person name="Lessard P.A."/>
            <person name="Luyten Y.A."/>
            <person name="Slatko B."/>
            <person name="Wood N."/>
            <person name="Wu B."/>
            <person name="Teplitski M."/>
            <person name="Mougous J.D."/>
            <person name="Ward N."/>
            <person name="Eisen J.A."/>
            <person name="Badger J.H."/>
            <person name="Distel D.L."/>
        </authorList>
    </citation>
    <scope>NUCLEOTIDE SEQUENCE [LARGE SCALE GENOMIC DNA]</scope>
    <source>
        <strain evidence="7">ATCC 39867 / T7901</strain>
    </source>
</reference>
<evidence type="ECO:0000313" key="6">
    <source>
        <dbReference type="EMBL" id="ACR11320.1"/>
    </source>
</evidence>
<proteinExistence type="predicted"/>
<keyword evidence="3" id="KW-0238">DNA-binding</keyword>
<keyword evidence="2" id="KW-0731">Sigma factor</keyword>
<dbReference type="SUPFAM" id="SSF88946">
    <property type="entry name" value="Sigma2 domain of RNA polymerase sigma factors"/>
    <property type="match status" value="1"/>
</dbReference>
<feature type="domain" description="RNA polymerase sigma-70 region 2" evidence="5">
    <location>
        <begin position="7"/>
        <end position="63"/>
    </location>
</feature>
<dbReference type="GO" id="GO:0006352">
    <property type="term" value="P:DNA-templated transcription initiation"/>
    <property type="evidence" value="ECO:0007669"/>
    <property type="project" value="InterPro"/>
</dbReference>
<dbReference type="Pfam" id="PF04542">
    <property type="entry name" value="Sigma70_r2"/>
    <property type="match status" value="1"/>
</dbReference>
<dbReference type="STRING" id="377629.TERTU_1289"/>
<gene>
    <name evidence="6" type="ordered locus">TERTU_1289</name>
</gene>
<name>C5BRX2_TERTT</name>
<dbReference type="InterPro" id="IPR007627">
    <property type="entry name" value="RNA_pol_sigma70_r2"/>
</dbReference>
<keyword evidence="4" id="KW-0804">Transcription</keyword>
<dbReference type="GO" id="GO:0016987">
    <property type="term" value="F:sigma factor activity"/>
    <property type="evidence" value="ECO:0007669"/>
    <property type="project" value="UniProtKB-KW"/>
</dbReference>
<dbReference type="AlphaFoldDB" id="C5BRX2"/>
<organism evidence="6 7">
    <name type="scientific">Teredinibacter turnerae (strain ATCC 39867 / T7901)</name>
    <dbReference type="NCBI Taxonomy" id="377629"/>
    <lineage>
        <taxon>Bacteria</taxon>
        <taxon>Pseudomonadati</taxon>
        <taxon>Pseudomonadota</taxon>
        <taxon>Gammaproteobacteria</taxon>
        <taxon>Cellvibrionales</taxon>
        <taxon>Cellvibrionaceae</taxon>
        <taxon>Teredinibacter</taxon>
    </lineage>
</organism>
<keyword evidence="7" id="KW-1185">Reference proteome</keyword>
<dbReference type="GO" id="GO:0003677">
    <property type="term" value="F:DNA binding"/>
    <property type="evidence" value="ECO:0007669"/>
    <property type="project" value="UniProtKB-KW"/>
</dbReference>
<dbReference type="EMBL" id="CP001614">
    <property type="protein sequence ID" value="ACR11320.1"/>
    <property type="molecule type" value="Genomic_DNA"/>
</dbReference>
<dbReference type="eggNOG" id="COG1595">
    <property type="taxonomic scope" value="Bacteria"/>
</dbReference>
<keyword evidence="1" id="KW-0805">Transcription regulation</keyword>
<dbReference type="RefSeq" id="WP_015817432.1">
    <property type="nucleotide sequence ID" value="NC_012997.1"/>
</dbReference>
<dbReference type="InterPro" id="IPR013325">
    <property type="entry name" value="RNA_pol_sigma_r2"/>
</dbReference>
<evidence type="ECO:0000256" key="1">
    <source>
        <dbReference type="ARBA" id="ARBA00023015"/>
    </source>
</evidence>
<evidence type="ECO:0000256" key="3">
    <source>
        <dbReference type="ARBA" id="ARBA00023125"/>
    </source>
</evidence>
<dbReference type="Gene3D" id="1.10.1740.10">
    <property type="match status" value="1"/>
</dbReference>
<sequence>MPTGQKKYYDELLSYARKMTFYGDEAEDLLQTALLSALEANRGDITHEANRRWLVGVLRKQSLFVARTAARRKKREAAVTCVGQSRAENDPSTRDFVNTLPPKLKTTALLILTGHSKLEIAFLLRVSDCALRQRIAQIKKQWRLFDGRSVFELPGLSGELAYGRIRQALLKAPVRNKITLATHDPSGHLIMFNSQNGGLRQLNVKPRQNEEHSNV</sequence>